<name>A0A6I6DJ08_9FIRM</name>
<evidence type="ECO:0000313" key="4">
    <source>
        <dbReference type="Proteomes" id="UP000426444"/>
    </source>
</evidence>
<organism evidence="3 4">
    <name type="scientific">Candidatus Syntrophocurvum alkaliphilum</name>
    <dbReference type="NCBI Taxonomy" id="2293317"/>
    <lineage>
        <taxon>Bacteria</taxon>
        <taxon>Bacillati</taxon>
        <taxon>Bacillota</taxon>
        <taxon>Clostridia</taxon>
        <taxon>Eubacteriales</taxon>
        <taxon>Syntrophomonadaceae</taxon>
        <taxon>Candidatus Syntrophocurvum</taxon>
    </lineage>
</organism>
<dbReference type="EMBL" id="CP046457">
    <property type="protein sequence ID" value="QGU00171.1"/>
    <property type="molecule type" value="Genomic_DNA"/>
</dbReference>
<dbReference type="Proteomes" id="UP000426444">
    <property type="component" value="Chromosome"/>
</dbReference>
<dbReference type="GO" id="GO:0003676">
    <property type="term" value="F:nucleic acid binding"/>
    <property type="evidence" value="ECO:0007669"/>
    <property type="project" value="InterPro"/>
</dbReference>
<feature type="domain" description="Integrase catalytic" evidence="2">
    <location>
        <begin position="133"/>
        <end position="310"/>
    </location>
</feature>
<dbReference type="PANTHER" id="PTHR35004">
    <property type="entry name" value="TRANSPOSASE RV3428C-RELATED"/>
    <property type="match status" value="1"/>
</dbReference>
<dbReference type="PROSITE" id="PS50994">
    <property type="entry name" value="INTEGRASE"/>
    <property type="match status" value="1"/>
</dbReference>
<accession>A0A6I6DJ08</accession>
<dbReference type="InterPro" id="IPR036397">
    <property type="entry name" value="RNaseH_sf"/>
</dbReference>
<dbReference type="InterPro" id="IPR054353">
    <property type="entry name" value="IstA-like_C"/>
</dbReference>
<evidence type="ECO:0000256" key="1">
    <source>
        <dbReference type="ARBA" id="ARBA00009277"/>
    </source>
</evidence>
<sequence>MKIKLITDIEINSVKDLPKLKTLVEANNLDKPNFSEIARNLGVDRRTVKKYYIGADKKERKKKKSVIDDYYEIIKELLSDESSQMFYYKDHLFRYLQREHGLKCTRNNFNYYILKHEEFANYFKPKGNSNSIKTETELGKQAQFDWKEKIKFRFRNSEEIIINVGSLVLSASRQKVWLIYLSTSLDCVVDFLANAFETIGGVPKELVIDNATTMMLKARTELSDGTVNPKFQQFADDYGFKVVPCIKGRPQTKAKVENPMKIIDEIMTYNGVLDNIEQLHEKLEQITNEANTRICQSTGIPPILMYKKEREHLFPLPQEKICSSYKLSSIKVNVNTNALFSYKKKMYSVPSTLIGKKVTIKIIENNLHVYYNKKLITVHEIMENKKITYTEQHHLDMLKQTFRKHDGVEEYAIQHLRELEKFNEQLSNIT</sequence>
<dbReference type="PANTHER" id="PTHR35004:SF7">
    <property type="entry name" value="INTEGRASE PROTEIN"/>
    <property type="match status" value="1"/>
</dbReference>
<dbReference type="InterPro" id="IPR012337">
    <property type="entry name" value="RNaseH-like_sf"/>
</dbReference>
<gene>
    <name evidence="3" type="ORF">SYNTR_1577</name>
</gene>
<reference evidence="4" key="1">
    <citation type="journal article" date="2019" name="Microbiology">
        <title>Complete Genome Sequence of an Uncultured Bacterium of the Candidate Phylum Bipolaricaulota.</title>
        <authorList>
            <person name="Kadnikov V.V."/>
            <person name="Mardanov A.V."/>
            <person name="Beletsky A.V."/>
            <person name="Frank Y.A."/>
            <person name="Karnachuk O.V."/>
            <person name="Ravin N.V."/>
        </authorList>
    </citation>
    <scope>NUCLEOTIDE SEQUENCE [LARGE SCALE GENOMIC DNA]</scope>
</reference>
<dbReference type="NCBIfam" id="NF033546">
    <property type="entry name" value="transpos_IS21"/>
    <property type="match status" value="1"/>
</dbReference>
<dbReference type="AlphaFoldDB" id="A0A6I6DJ08"/>
<dbReference type="OrthoDB" id="3193769at2"/>
<dbReference type="Pfam" id="PF22483">
    <property type="entry name" value="Mu-transpos_C_2"/>
    <property type="match status" value="1"/>
</dbReference>
<dbReference type="KEGG" id="salq:SYNTR_1577"/>
<evidence type="ECO:0000313" key="3">
    <source>
        <dbReference type="EMBL" id="QGU00171.1"/>
    </source>
</evidence>
<dbReference type="Gene3D" id="3.30.420.10">
    <property type="entry name" value="Ribonuclease H-like superfamily/Ribonuclease H"/>
    <property type="match status" value="1"/>
</dbReference>
<protein>
    <recommendedName>
        <fullName evidence="2">Integrase catalytic domain-containing protein</fullName>
    </recommendedName>
</protein>
<keyword evidence="4" id="KW-1185">Reference proteome</keyword>
<proteinExistence type="inferred from homology"/>
<evidence type="ECO:0000259" key="2">
    <source>
        <dbReference type="PROSITE" id="PS50994"/>
    </source>
</evidence>
<dbReference type="InterPro" id="IPR001584">
    <property type="entry name" value="Integrase_cat-core"/>
</dbReference>
<dbReference type="RefSeq" id="WP_156203985.1">
    <property type="nucleotide sequence ID" value="NZ_CP046457.1"/>
</dbReference>
<dbReference type="SUPFAM" id="SSF53098">
    <property type="entry name" value="Ribonuclease H-like"/>
    <property type="match status" value="1"/>
</dbReference>
<comment type="similarity">
    <text evidence="1">Belongs to the transposase IS21/IS408/IS1162 family.</text>
</comment>
<dbReference type="GO" id="GO:0015074">
    <property type="term" value="P:DNA integration"/>
    <property type="evidence" value="ECO:0007669"/>
    <property type="project" value="InterPro"/>
</dbReference>